<feature type="active site" description="Cysteine persulfide intermediate" evidence="3">
    <location>
        <position position="108"/>
    </location>
</feature>
<dbReference type="Proteomes" id="UP001185092">
    <property type="component" value="Unassembled WGS sequence"/>
</dbReference>
<dbReference type="InterPro" id="IPR003786">
    <property type="entry name" value="FdhD"/>
</dbReference>
<dbReference type="PANTHER" id="PTHR30592:SF1">
    <property type="entry name" value="SULFUR CARRIER PROTEIN FDHD"/>
    <property type="match status" value="1"/>
</dbReference>
<dbReference type="GO" id="GO:0016783">
    <property type="term" value="F:sulfurtransferase activity"/>
    <property type="evidence" value="ECO:0007669"/>
    <property type="project" value="InterPro"/>
</dbReference>
<comment type="similarity">
    <text evidence="3">Belongs to the FdhD family.</text>
</comment>
<evidence type="ECO:0000313" key="4">
    <source>
        <dbReference type="EMBL" id="MDR6240544.1"/>
    </source>
</evidence>
<protein>
    <recommendedName>
        <fullName evidence="3">Sulfur carrier protein FdhD</fullName>
    </recommendedName>
</protein>
<keyword evidence="1 3" id="KW-0963">Cytoplasm</keyword>
<dbReference type="PANTHER" id="PTHR30592">
    <property type="entry name" value="FORMATE DEHYDROGENASE"/>
    <property type="match status" value="1"/>
</dbReference>
<dbReference type="Gene3D" id="3.10.20.10">
    <property type="match status" value="1"/>
</dbReference>
<evidence type="ECO:0000256" key="3">
    <source>
        <dbReference type="HAMAP-Rule" id="MF_00187"/>
    </source>
</evidence>
<dbReference type="InterPro" id="IPR016193">
    <property type="entry name" value="Cytidine_deaminase-like"/>
</dbReference>
<comment type="subcellular location">
    <subcellularLocation>
        <location evidence="3">Cytoplasm</location>
    </subcellularLocation>
</comment>
<dbReference type="AlphaFoldDB" id="A0AAE3XS83"/>
<accession>A0AAE3XS83</accession>
<evidence type="ECO:0000313" key="5">
    <source>
        <dbReference type="Proteomes" id="UP001185092"/>
    </source>
</evidence>
<dbReference type="RefSeq" id="WP_309940557.1">
    <property type="nucleotide sequence ID" value="NZ_AP025306.1"/>
</dbReference>
<dbReference type="Gene3D" id="3.40.140.10">
    <property type="entry name" value="Cytidine Deaminase, domain 2"/>
    <property type="match status" value="1"/>
</dbReference>
<dbReference type="GO" id="GO:0097163">
    <property type="term" value="F:sulfur carrier activity"/>
    <property type="evidence" value="ECO:0007669"/>
    <property type="project" value="UniProtKB-UniRule"/>
</dbReference>
<comment type="caution">
    <text evidence="4">The sequence shown here is derived from an EMBL/GenBank/DDBJ whole genome shotgun (WGS) entry which is preliminary data.</text>
</comment>
<comment type="function">
    <text evidence="3">Required for formate dehydrogenase (FDH) activity. Acts as a sulfur carrier protein that transfers sulfur from IscS to the molybdenum cofactor prior to its insertion into FDH.</text>
</comment>
<dbReference type="Pfam" id="PF02634">
    <property type="entry name" value="FdhD-NarQ"/>
    <property type="match status" value="1"/>
</dbReference>
<proteinExistence type="inferred from homology"/>
<feature type="binding site" evidence="3">
    <location>
        <begin position="247"/>
        <end position="252"/>
    </location>
    <ligand>
        <name>Mo-bis(molybdopterin guanine dinucleotide)</name>
        <dbReference type="ChEBI" id="CHEBI:60539"/>
    </ligand>
</feature>
<reference evidence="4" key="1">
    <citation type="submission" date="2023-07" db="EMBL/GenBank/DDBJ databases">
        <title>Genomic Encyclopedia of Type Strains, Phase IV (KMG-IV): sequencing the most valuable type-strain genomes for metagenomic binning, comparative biology and taxonomic classification.</title>
        <authorList>
            <person name="Goeker M."/>
        </authorList>
    </citation>
    <scope>NUCLEOTIDE SEQUENCE</scope>
    <source>
        <strain evidence="4">DSM 26174</strain>
    </source>
</reference>
<keyword evidence="2 3" id="KW-0501">Molybdenum cofactor biosynthesis</keyword>
<evidence type="ECO:0000256" key="1">
    <source>
        <dbReference type="ARBA" id="ARBA00022490"/>
    </source>
</evidence>
<keyword evidence="5" id="KW-1185">Reference proteome</keyword>
<name>A0AAE3XS83_9BACT</name>
<evidence type="ECO:0000256" key="2">
    <source>
        <dbReference type="ARBA" id="ARBA00023150"/>
    </source>
</evidence>
<dbReference type="NCBIfam" id="TIGR00129">
    <property type="entry name" value="fdhD_narQ"/>
    <property type="match status" value="1"/>
</dbReference>
<dbReference type="PIRSF" id="PIRSF015626">
    <property type="entry name" value="FdhD"/>
    <property type="match status" value="1"/>
</dbReference>
<dbReference type="GO" id="GO:0006777">
    <property type="term" value="P:Mo-molybdopterin cofactor biosynthetic process"/>
    <property type="evidence" value="ECO:0007669"/>
    <property type="project" value="UniProtKB-UniRule"/>
</dbReference>
<dbReference type="SUPFAM" id="SSF53927">
    <property type="entry name" value="Cytidine deaminase-like"/>
    <property type="match status" value="1"/>
</dbReference>
<organism evidence="4 5">
    <name type="scientific">Aureibacter tunicatorum</name>
    <dbReference type="NCBI Taxonomy" id="866807"/>
    <lineage>
        <taxon>Bacteria</taxon>
        <taxon>Pseudomonadati</taxon>
        <taxon>Bacteroidota</taxon>
        <taxon>Cytophagia</taxon>
        <taxon>Cytophagales</taxon>
        <taxon>Persicobacteraceae</taxon>
        <taxon>Aureibacter</taxon>
    </lineage>
</organism>
<gene>
    <name evidence="3" type="primary">fdhD</name>
    <name evidence="4" type="ORF">HNQ88_003620</name>
</gene>
<sequence length="270" mass="29327">METLETKGIKFVDGETEIVEDFLTVEAPLQINVNHKPYTVTMRTPGADEYLVRGLLHAEEVYQGDEALTVDIVSNKFGGETIVNVNIPKEKLGSGYARQRTLVSVSSCGVCGKRELGDLEYSMQELTNEKQLNIESLESMFDKMSQYQASFHKSGGCHAASIFNNSGEMLAVKEDIGRHNAVDKVIGEILQLGLSSESDILLVSGRVSYEVLTKTSLAKIPILAAISAPSSMAVASAESMGITLLAFCRKGKATCYTHSGRVRVPSDELI</sequence>
<dbReference type="GO" id="GO:0005737">
    <property type="term" value="C:cytoplasm"/>
    <property type="evidence" value="ECO:0007669"/>
    <property type="project" value="UniProtKB-SubCell"/>
</dbReference>
<dbReference type="EMBL" id="JAVDQD010000005">
    <property type="protein sequence ID" value="MDR6240544.1"/>
    <property type="molecule type" value="Genomic_DNA"/>
</dbReference>
<dbReference type="HAMAP" id="MF_00187">
    <property type="entry name" value="FdhD"/>
    <property type="match status" value="1"/>
</dbReference>